<name>A0A4R5XFZ3_9AGAM</name>
<dbReference type="AlphaFoldDB" id="A0A4R5XFZ3"/>
<reference evidence="4 5" key="1">
    <citation type="submission" date="2018-06" db="EMBL/GenBank/DDBJ databases">
        <title>A transcriptomic atlas of mushroom development highlights an independent origin of complex multicellularity.</title>
        <authorList>
            <consortium name="DOE Joint Genome Institute"/>
            <person name="Krizsan K."/>
            <person name="Almasi E."/>
            <person name="Merenyi Z."/>
            <person name="Sahu N."/>
            <person name="Viragh M."/>
            <person name="Koszo T."/>
            <person name="Mondo S."/>
            <person name="Kiss B."/>
            <person name="Balint B."/>
            <person name="Kues U."/>
            <person name="Barry K."/>
            <person name="Hegedus J.C."/>
            <person name="Henrissat B."/>
            <person name="Johnson J."/>
            <person name="Lipzen A."/>
            <person name="Ohm R."/>
            <person name="Nagy I."/>
            <person name="Pangilinan J."/>
            <person name="Yan J."/>
            <person name="Xiong Y."/>
            <person name="Grigoriev I.V."/>
            <person name="Hibbett D.S."/>
            <person name="Nagy L.G."/>
        </authorList>
    </citation>
    <scope>NUCLEOTIDE SEQUENCE [LARGE SCALE GENOMIC DNA]</scope>
    <source>
        <strain evidence="4 5">SZMC22713</strain>
    </source>
</reference>
<dbReference type="Proteomes" id="UP000294933">
    <property type="component" value="Unassembled WGS sequence"/>
</dbReference>
<sequence length="95" mass="10728">MTSVADNTDSECRLQAENTPASNGPNRENLVERASSSCNCQLCADVLTRCLIFCYAVARKELEECLWSWPNSRVLTMSRRRELQLRKVRDDAAGC</sequence>
<accession>A0A4R5XFZ3</accession>
<dbReference type="VEuPathDB" id="FungiDB:BD410DRAFT_793618"/>
<dbReference type="EMBL" id="ML170212">
    <property type="protein sequence ID" value="TDL18126.1"/>
    <property type="molecule type" value="Genomic_DNA"/>
</dbReference>
<evidence type="ECO:0000256" key="1">
    <source>
        <dbReference type="SAM" id="MobiDB-lite"/>
    </source>
</evidence>
<dbReference type="VEuPathDB" id="FungiDB:BD410DRAFT_779964"/>
<evidence type="ECO:0000313" key="4">
    <source>
        <dbReference type="EMBL" id="TDL29535.1"/>
    </source>
</evidence>
<dbReference type="EMBL" id="ML170223">
    <property type="protein sequence ID" value="TDL17339.1"/>
    <property type="molecule type" value="Genomic_DNA"/>
</dbReference>
<proteinExistence type="predicted"/>
<dbReference type="EMBL" id="ML170156">
    <property type="protein sequence ID" value="TDL29535.1"/>
    <property type="molecule type" value="Genomic_DNA"/>
</dbReference>
<feature type="region of interest" description="Disordered" evidence="1">
    <location>
        <begin position="1"/>
        <end position="28"/>
    </location>
</feature>
<evidence type="ECO:0000313" key="2">
    <source>
        <dbReference type="EMBL" id="TDL17339.1"/>
    </source>
</evidence>
<keyword evidence="5" id="KW-1185">Reference proteome</keyword>
<gene>
    <name evidence="4" type="ORF">BD410DRAFT_779964</name>
    <name evidence="3" type="ORF">BD410DRAFT_793618</name>
    <name evidence="2" type="ORF">BD410DRAFT_794405</name>
</gene>
<protein>
    <submittedName>
        <fullName evidence="4">Uncharacterized protein</fullName>
    </submittedName>
</protein>
<organism evidence="4 5">
    <name type="scientific">Rickenella mellea</name>
    <dbReference type="NCBI Taxonomy" id="50990"/>
    <lineage>
        <taxon>Eukaryota</taxon>
        <taxon>Fungi</taxon>
        <taxon>Dikarya</taxon>
        <taxon>Basidiomycota</taxon>
        <taxon>Agaricomycotina</taxon>
        <taxon>Agaricomycetes</taxon>
        <taxon>Hymenochaetales</taxon>
        <taxon>Rickenellaceae</taxon>
        <taxon>Rickenella</taxon>
    </lineage>
</organism>
<evidence type="ECO:0000313" key="5">
    <source>
        <dbReference type="Proteomes" id="UP000294933"/>
    </source>
</evidence>
<evidence type="ECO:0000313" key="3">
    <source>
        <dbReference type="EMBL" id="TDL18126.1"/>
    </source>
</evidence>
<dbReference type="VEuPathDB" id="FungiDB:BD410DRAFT_794405"/>
<feature type="compositionally biased region" description="Polar residues" evidence="1">
    <location>
        <begin position="16"/>
        <end position="26"/>
    </location>
</feature>